<name>A0ABP5GZU6_9ACTN</name>
<protein>
    <submittedName>
        <fullName evidence="1">SAM-dependent methyltransferase</fullName>
    </submittedName>
</protein>
<dbReference type="EMBL" id="BAAAQN010000083">
    <property type="protein sequence ID" value="GAA2061527.1"/>
    <property type="molecule type" value="Genomic_DNA"/>
</dbReference>
<reference evidence="2" key="1">
    <citation type="journal article" date="2019" name="Int. J. Syst. Evol. Microbiol.">
        <title>The Global Catalogue of Microorganisms (GCM) 10K type strain sequencing project: providing services to taxonomists for standard genome sequencing and annotation.</title>
        <authorList>
            <consortium name="The Broad Institute Genomics Platform"/>
            <consortium name="The Broad Institute Genome Sequencing Center for Infectious Disease"/>
            <person name="Wu L."/>
            <person name="Ma J."/>
        </authorList>
    </citation>
    <scope>NUCLEOTIDE SEQUENCE [LARGE SCALE GENOMIC DNA]</scope>
    <source>
        <strain evidence="2">JCM 16014</strain>
    </source>
</reference>
<keyword evidence="1" id="KW-0808">Transferase</keyword>
<dbReference type="GO" id="GO:0032259">
    <property type="term" value="P:methylation"/>
    <property type="evidence" value="ECO:0007669"/>
    <property type="project" value="UniProtKB-KW"/>
</dbReference>
<comment type="caution">
    <text evidence="1">The sequence shown here is derived from an EMBL/GenBank/DDBJ whole genome shotgun (WGS) entry which is preliminary data.</text>
</comment>
<dbReference type="SUPFAM" id="SSF53335">
    <property type="entry name" value="S-adenosyl-L-methionine-dependent methyltransferases"/>
    <property type="match status" value="1"/>
</dbReference>
<dbReference type="InterPro" id="IPR029063">
    <property type="entry name" value="SAM-dependent_MTases_sf"/>
</dbReference>
<dbReference type="InterPro" id="IPR006764">
    <property type="entry name" value="SAM_dep_MeTrfase_SAV2177_type"/>
</dbReference>
<accession>A0ABP5GZU6</accession>
<keyword evidence="1" id="KW-0489">Methyltransferase</keyword>
<dbReference type="Proteomes" id="UP001500751">
    <property type="component" value="Unassembled WGS sequence"/>
</dbReference>
<sequence>MDAIEVAELALSLPDVDPSQPSPARIYDFWLGGSQNFEADREAGRRAATAMPTLVAAIRANRAFLGRVVRHLAGPAGITQFLDLGSGVPTVGNVHEVAMAVNPDVKVLYVDIDQVAIAHARHLLKDVDGAEAVLADLRRPESVLEHPLVGRTLDLSRPVAVLMNAVLHFIPDEEDPAGILRSYIGAVAPGSYLALSHAAPDLAHPGEQAEMLDDYRRSTKVPFINREPQEIAAWLTGLEIEDPGLVTVDQWQPEPNSNEVSILRTYGVLARIPES</sequence>
<dbReference type="Gene3D" id="3.40.50.150">
    <property type="entry name" value="Vaccinia Virus protein VP39"/>
    <property type="match status" value="1"/>
</dbReference>
<dbReference type="CDD" id="cd02440">
    <property type="entry name" value="AdoMet_MTases"/>
    <property type="match status" value="1"/>
</dbReference>
<evidence type="ECO:0000313" key="1">
    <source>
        <dbReference type="EMBL" id="GAA2061527.1"/>
    </source>
</evidence>
<dbReference type="RefSeq" id="WP_344671495.1">
    <property type="nucleotide sequence ID" value="NZ_BAAAQN010000083.1"/>
</dbReference>
<dbReference type="Pfam" id="PF04672">
    <property type="entry name" value="Methyltransf_19"/>
    <property type="match status" value="1"/>
</dbReference>
<dbReference type="PIRSF" id="PIRSF017393">
    <property type="entry name" value="MTase_SAV2177"/>
    <property type="match status" value="1"/>
</dbReference>
<organism evidence="1 2">
    <name type="scientific">Catenulispora yoronensis</name>
    <dbReference type="NCBI Taxonomy" id="450799"/>
    <lineage>
        <taxon>Bacteria</taxon>
        <taxon>Bacillati</taxon>
        <taxon>Actinomycetota</taxon>
        <taxon>Actinomycetes</taxon>
        <taxon>Catenulisporales</taxon>
        <taxon>Catenulisporaceae</taxon>
        <taxon>Catenulispora</taxon>
    </lineage>
</organism>
<keyword evidence="2" id="KW-1185">Reference proteome</keyword>
<evidence type="ECO:0000313" key="2">
    <source>
        <dbReference type="Proteomes" id="UP001500751"/>
    </source>
</evidence>
<gene>
    <name evidence="1" type="ORF">GCM10009839_85730</name>
</gene>
<proteinExistence type="predicted"/>
<dbReference type="GO" id="GO:0008168">
    <property type="term" value="F:methyltransferase activity"/>
    <property type="evidence" value="ECO:0007669"/>
    <property type="project" value="UniProtKB-KW"/>
</dbReference>